<dbReference type="Proteomes" id="UP000887565">
    <property type="component" value="Unplaced"/>
</dbReference>
<proteinExistence type="predicted"/>
<dbReference type="WBParaSite" id="nRc.2.0.1.t37654-RA">
    <property type="protein sequence ID" value="nRc.2.0.1.t37654-RA"/>
    <property type="gene ID" value="nRc.2.0.1.g37654"/>
</dbReference>
<accession>A0A915KIC5</accession>
<sequence length="100" mass="11516">MGRSLKFAVSEKIIHPPRANDGSFFILLPWKIKIAHVHKTQSICFRPHPLFIYSRRQKSPSSSLTNSFGHSLCAFDYWPKVAKTLLMDIFSCNALRVLIR</sequence>
<name>A0A915KIC5_ROMCU</name>
<keyword evidence="1" id="KW-1185">Reference proteome</keyword>
<evidence type="ECO:0000313" key="1">
    <source>
        <dbReference type="Proteomes" id="UP000887565"/>
    </source>
</evidence>
<evidence type="ECO:0000313" key="2">
    <source>
        <dbReference type="WBParaSite" id="nRc.2.0.1.t37654-RA"/>
    </source>
</evidence>
<protein>
    <submittedName>
        <fullName evidence="2">Uncharacterized protein</fullName>
    </submittedName>
</protein>
<reference evidence="2" key="1">
    <citation type="submission" date="2022-11" db="UniProtKB">
        <authorList>
            <consortium name="WormBaseParasite"/>
        </authorList>
    </citation>
    <scope>IDENTIFICATION</scope>
</reference>
<organism evidence="1 2">
    <name type="scientific">Romanomermis culicivorax</name>
    <name type="common">Nematode worm</name>
    <dbReference type="NCBI Taxonomy" id="13658"/>
    <lineage>
        <taxon>Eukaryota</taxon>
        <taxon>Metazoa</taxon>
        <taxon>Ecdysozoa</taxon>
        <taxon>Nematoda</taxon>
        <taxon>Enoplea</taxon>
        <taxon>Dorylaimia</taxon>
        <taxon>Mermithida</taxon>
        <taxon>Mermithoidea</taxon>
        <taxon>Mermithidae</taxon>
        <taxon>Romanomermis</taxon>
    </lineage>
</organism>
<dbReference type="AlphaFoldDB" id="A0A915KIC5"/>